<gene>
    <name evidence="1" type="ORF">BW733_03240</name>
</gene>
<proteinExistence type="predicted"/>
<name>A0A1Q2CV76_9ACTN</name>
<dbReference type="AlphaFoldDB" id="A0A1Q2CV76"/>
<reference evidence="1 2" key="1">
    <citation type="journal article" date="2008" name="Int. J. Syst. Evol. Microbiol.">
        <title>Tessaracoccus flavescens sp. nov., isolated from marine sediment.</title>
        <authorList>
            <person name="Lee D.W."/>
            <person name="Lee S.D."/>
        </authorList>
    </citation>
    <scope>NUCLEOTIDE SEQUENCE [LARGE SCALE GENOMIC DNA]</scope>
    <source>
        <strain evidence="1 2">SST-39T</strain>
    </source>
</reference>
<dbReference type="EMBL" id="CP019607">
    <property type="protein sequence ID" value="AQP50001.1"/>
    <property type="molecule type" value="Genomic_DNA"/>
</dbReference>
<dbReference type="RefSeq" id="WP_077347854.1">
    <property type="nucleotide sequence ID" value="NZ_CP019607.1"/>
</dbReference>
<accession>A0A1Q2CV76</accession>
<sequence>MAAGLNKAFGLGNDVNAQGDDRGMVGMLHQVRVNGTDGAGDGYELQPSPAAVDQLLLGFDGTATGGVYAPAAAEVAAGTVTLNNGVSLANSALTFGGATQSLVFTPATNPMPNEDIEAGFVAEAEFNPTGSQRELATLIGVGGNFFVRFNNGSLQDGYSADSGGTWRDFRAGTGTVKAGEKHVVSVAYVPNGDGGAQVTLWCGFDGSVAGFCDRSVAGAWAVRRWSWCGAARGRWWCGRR</sequence>
<evidence type="ECO:0000313" key="2">
    <source>
        <dbReference type="Proteomes" id="UP000188235"/>
    </source>
</evidence>
<dbReference type="KEGG" id="tfa:BW733_03240"/>
<organism evidence="1 2">
    <name type="scientific">Tessaracoccus flavescens</name>
    <dbReference type="NCBI Taxonomy" id="399497"/>
    <lineage>
        <taxon>Bacteria</taxon>
        <taxon>Bacillati</taxon>
        <taxon>Actinomycetota</taxon>
        <taxon>Actinomycetes</taxon>
        <taxon>Propionibacteriales</taxon>
        <taxon>Propionibacteriaceae</taxon>
        <taxon>Tessaracoccus</taxon>
    </lineage>
</organism>
<dbReference type="Proteomes" id="UP000188235">
    <property type="component" value="Chromosome"/>
</dbReference>
<keyword evidence="2" id="KW-1185">Reference proteome</keyword>
<evidence type="ECO:0000313" key="1">
    <source>
        <dbReference type="EMBL" id="AQP50001.1"/>
    </source>
</evidence>
<protein>
    <submittedName>
        <fullName evidence="1">Uncharacterized protein</fullName>
    </submittedName>
</protein>